<feature type="region of interest" description="Disordered" evidence="16">
    <location>
        <begin position="544"/>
        <end position="590"/>
    </location>
</feature>
<keyword evidence="10" id="KW-0862">Zinc</keyword>
<name>A0ABM1TFL2_LIMPO</name>
<dbReference type="PANTHER" id="PTHR21220">
    <property type="entry name" value="DNA-DEPENDENT METALLOPROTEASE SPRTN"/>
    <property type="match status" value="1"/>
</dbReference>
<evidence type="ECO:0000256" key="6">
    <source>
        <dbReference type="ARBA" id="ARBA00022723"/>
    </source>
</evidence>
<evidence type="ECO:0000256" key="4">
    <source>
        <dbReference type="ARBA" id="ARBA00022454"/>
    </source>
</evidence>
<dbReference type="InterPro" id="IPR006642">
    <property type="entry name" value="Rad18_UBZ4"/>
</dbReference>
<comment type="subcellular location">
    <subcellularLocation>
        <location evidence="2">Chromosome</location>
    </subcellularLocation>
    <subcellularLocation>
        <location evidence="1">Nucleus</location>
    </subcellularLocation>
</comment>
<accession>A0ABM1TFL2</accession>
<keyword evidence="6" id="KW-0479">Metal-binding</keyword>
<keyword evidence="7 15" id="KW-0227">DNA damage</keyword>
<evidence type="ECO:0000256" key="14">
    <source>
        <dbReference type="ARBA" id="ARBA00030396"/>
    </source>
</evidence>
<evidence type="ECO:0000256" key="3">
    <source>
        <dbReference type="ARBA" id="ARBA00010724"/>
    </source>
</evidence>
<keyword evidence="5" id="KW-0645">Protease</keyword>
<reference evidence="19 20" key="1">
    <citation type="submission" date="2025-05" db="UniProtKB">
        <authorList>
            <consortium name="RefSeq"/>
        </authorList>
    </citation>
    <scope>IDENTIFICATION</scope>
    <source>
        <tissue evidence="19 20">Muscle</tissue>
    </source>
</reference>
<evidence type="ECO:0000313" key="18">
    <source>
        <dbReference type="Proteomes" id="UP000694941"/>
    </source>
</evidence>
<dbReference type="Gene3D" id="3.30.160.60">
    <property type="entry name" value="Classic Zinc Finger"/>
    <property type="match status" value="1"/>
</dbReference>
<gene>
    <name evidence="19 20" type="primary">LOC106470347</name>
</gene>
<sequence>MYRDEDFALALQLQAKYDEEAAQQLNYQYNEKTTKDFASKKKKHSKESMSIVDEFWEVNDPNPDIHGLFLEFNDTYFWGRLQGVEVRWSPRMTLCAGLCSYEGRGGLCSIRLSTPLLKLRPRKDLVQTLLHEMIHAYLFVTQNNKDHDSHGPEFHKHMTRINLLTGAKITVYHNFHDEVNEYRQHWWRCTGPCQKRPPYYGIVRRAMNRPPAPRDFWWEEHQKSCGGVYVKIKEPEEKSNKRKPSDKQEGPEKKLKSDGMDIRSCFGAKIFTVNSNFSNDKDSAKSTVPSPGLKTPTLHTSIPHVNQERHSEGILEQDVSLKKSSTEFDFVPFTGHGHRLGGRNSMCDNTSTTNRTLSSQSEFAAIRNTFCNDNFLSSKQANTNILGNQIIGSQHSSKLIDKQERNVLKEKNSLPFKQSSHVKDESVKQLPTVTSRVGNNKRNALKNIINRNSSNKNTTNQPHQKEVTVKIHSVSSPIHHILNSFSSDDEEEYPLNKSSSKFIQTKLMFPKYESKTGGNLKRIQSQKFDISNKVQSYSIPFSLDRAESSSGHNTSLLPEPEFSPSLGTSTPSKPGSSTNPGTTSSTKPELVSDSRKLCGEQQMCERVTCPICGFECLVTVINQHLDSCLKTSS</sequence>
<feature type="region of interest" description="Disordered" evidence="16">
    <location>
        <begin position="278"/>
        <end position="299"/>
    </location>
</feature>
<comment type="similarity">
    <text evidence="3">Belongs to the Spartan family.</text>
</comment>
<keyword evidence="11" id="KW-0482">Metalloprotease</keyword>
<feature type="compositionally biased region" description="Low complexity" evidence="16">
    <location>
        <begin position="563"/>
        <end position="588"/>
    </location>
</feature>
<evidence type="ECO:0000256" key="15">
    <source>
        <dbReference type="PROSITE-ProRule" id="PRU01256"/>
    </source>
</evidence>
<proteinExistence type="inferred from homology"/>
<dbReference type="InterPro" id="IPR055220">
    <property type="entry name" value="SPRTN_ZBD"/>
</dbReference>
<evidence type="ECO:0000313" key="19">
    <source>
        <dbReference type="RefSeq" id="XP_013786351.1"/>
    </source>
</evidence>
<dbReference type="Pfam" id="PF22934">
    <property type="entry name" value="SPRTN_ZBD"/>
    <property type="match status" value="1"/>
</dbReference>
<keyword evidence="4" id="KW-0158">Chromosome</keyword>
<evidence type="ECO:0000256" key="7">
    <source>
        <dbReference type="ARBA" id="ARBA00022763"/>
    </source>
</evidence>
<evidence type="ECO:0000256" key="16">
    <source>
        <dbReference type="SAM" id="MobiDB-lite"/>
    </source>
</evidence>
<dbReference type="PROSITE" id="PS51908">
    <property type="entry name" value="ZF_UBZ4"/>
    <property type="match status" value="1"/>
</dbReference>
<feature type="compositionally biased region" description="Basic and acidic residues" evidence="16">
    <location>
        <begin position="231"/>
        <end position="258"/>
    </location>
</feature>
<keyword evidence="13" id="KW-0539">Nucleus</keyword>
<evidence type="ECO:0000256" key="5">
    <source>
        <dbReference type="ARBA" id="ARBA00022670"/>
    </source>
</evidence>
<keyword evidence="8 15" id="KW-0863">Zinc-finger</keyword>
<keyword evidence="12 15" id="KW-0234">DNA repair</keyword>
<evidence type="ECO:0000256" key="11">
    <source>
        <dbReference type="ARBA" id="ARBA00023049"/>
    </source>
</evidence>
<evidence type="ECO:0000256" key="2">
    <source>
        <dbReference type="ARBA" id="ARBA00004286"/>
    </source>
</evidence>
<organism evidence="18 20">
    <name type="scientific">Limulus polyphemus</name>
    <name type="common">Atlantic horseshoe crab</name>
    <dbReference type="NCBI Taxonomy" id="6850"/>
    <lineage>
        <taxon>Eukaryota</taxon>
        <taxon>Metazoa</taxon>
        <taxon>Ecdysozoa</taxon>
        <taxon>Arthropoda</taxon>
        <taxon>Chelicerata</taxon>
        <taxon>Merostomata</taxon>
        <taxon>Xiphosura</taxon>
        <taxon>Limulidae</taxon>
        <taxon>Limulus</taxon>
    </lineage>
</organism>
<dbReference type="Proteomes" id="UP000694941">
    <property type="component" value="Unplaced"/>
</dbReference>
<evidence type="ECO:0000313" key="20">
    <source>
        <dbReference type="RefSeq" id="XP_022254668.1"/>
    </source>
</evidence>
<dbReference type="InterPro" id="IPR006640">
    <property type="entry name" value="SprT-like_domain"/>
</dbReference>
<dbReference type="RefSeq" id="XP_022254668.1">
    <property type="nucleotide sequence ID" value="XM_022398960.1"/>
</dbReference>
<feature type="region of interest" description="Disordered" evidence="16">
    <location>
        <begin position="229"/>
        <end position="258"/>
    </location>
</feature>
<evidence type="ECO:0000256" key="1">
    <source>
        <dbReference type="ARBA" id="ARBA00004123"/>
    </source>
</evidence>
<dbReference type="RefSeq" id="XP_013786351.1">
    <property type="nucleotide sequence ID" value="XM_013930897.2"/>
</dbReference>
<evidence type="ECO:0000259" key="17">
    <source>
        <dbReference type="PROSITE" id="PS51908"/>
    </source>
</evidence>
<protein>
    <recommendedName>
        <fullName evidence="14">Protein with SprT-like domain at the N terminus</fullName>
    </recommendedName>
</protein>
<dbReference type="InterPro" id="IPR044245">
    <property type="entry name" value="Spartan"/>
</dbReference>
<evidence type="ECO:0000256" key="12">
    <source>
        <dbReference type="ARBA" id="ARBA00023204"/>
    </source>
</evidence>
<evidence type="ECO:0000256" key="13">
    <source>
        <dbReference type="ARBA" id="ARBA00023242"/>
    </source>
</evidence>
<dbReference type="Pfam" id="PF10263">
    <property type="entry name" value="SprT-like"/>
    <property type="match status" value="1"/>
</dbReference>
<keyword evidence="18" id="KW-1185">Reference proteome</keyword>
<dbReference type="PANTHER" id="PTHR21220:SF0">
    <property type="entry name" value="DNA-DEPENDENT METALLOPROTEASE SPRTN"/>
    <property type="match status" value="1"/>
</dbReference>
<keyword evidence="9" id="KW-0378">Hydrolase</keyword>
<feature type="domain" description="UBZ4-type" evidence="17">
    <location>
        <begin position="606"/>
        <end position="633"/>
    </location>
</feature>
<evidence type="ECO:0000256" key="9">
    <source>
        <dbReference type="ARBA" id="ARBA00022801"/>
    </source>
</evidence>
<evidence type="ECO:0000256" key="10">
    <source>
        <dbReference type="ARBA" id="ARBA00022833"/>
    </source>
</evidence>
<evidence type="ECO:0000256" key="8">
    <source>
        <dbReference type="ARBA" id="ARBA00022771"/>
    </source>
</evidence>
<dbReference type="SMART" id="SM00731">
    <property type="entry name" value="SprT"/>
    <property type="match status" value="1"/>
</dbReference>
<dbReference type="GeneID" id="106470347"/>
<dbReference type="SMART" id="SM00734">
    <property type="entry name" value="ZnF_Rad18"/>
    <property type="match status" value="1"/>
</dbReference>